<protein>
    <recommendedName>
        <fullName evidence="4">Outer membrane protein assembly factor BamE</fullName>
    </recommendedName>
</protein>
<evidence type="ECO:0000256" key="4">
    <source>
        <dbReference type="HAMAP-Rule" id="MF_00925"/>
    </source>
</evidence>
<dbReference type="GO" id="GO:0051205">
    <property type="term" value="P:protein insertion into membrane"/>
    <property type="evidence" value="ECO:0007669"/>
    <property type="project" value="UniProtKB-UniRule"/>
</dbReference>
<keyword evidence="2 4" id="KW-0472">Membrane</keyword>
<evidence type="ECO:0000313" key="8">
    <source>
        <dbReference type="Proteomes" id="UP000286947"/>
    </source>
</evidence>
<dbReference type="OrthoDB" id="9808250at2"/>
<feature type="region of interest" description="Disordered" evidence="5">
    <location>
        <begin position="164"/>
        <end position="199"/>
    </location>
</feature>
<reference evidence="7 8" key="1">
    <citation type="submission" date="2018-01" db="EMBL/GenBank/DDBJ databases">
        <title>Saezia sanguinis gen. nov., sp. nov., in the order Burkholderiales isolated from human blood.</title>
        <authorList>
            <person name="Medina-Pascual M.J."/>
            <person name="Valdezate S."/>
            <person name="Monzon S."/>
            <person name="Cuesta I."/>
            <person name="Carrasco G."/>
            <person name="Villalon P."/>
            <person name="Saez-Nieto J.A."/>
        </authorList>
    </citation>
    <scope>NUCLEOTIDE SEQUENCE [LARGE SCALE GENOMIC DNA]</scope>
    <source>
        <strain evidence="7 8">CNM695-12</strain>
    </source>
</reference>
<comment type="subunit">
    <text evidence="4">Part of the Bam complex.</text>
</comment>
<comment type="subcellular location">
    <subcellularLocation>
        <location evidence="4">Cell outer membrane</location>
        <topology evidence="4">Lipid-anchor</topology>
    </subcellularLocation>
</comment>
<organism evidence="7 8">
    <name type="scientific">Saezia sanguinis</name>
    <dbReference type="NCBI Taxonomy" id="1965230"/>
    <lineage>
        <taxon>Bacteria</taxon>
        <taxon>Pseudomonadati</taxon>
        <taxon>Pseudomonadota</taxon>
        <taxon>Betaproteobacteria</taxon>
        <taxon>Burkholderiales</taxon>
        <taxon>Saeziaceae</taxon>
        <taxon>Saezia</taxon>
    </lineage>
</organism>
<comment type="caution">
    <text evidence="7">The sequence shown here is derived from an EMBL/GenBank/DDBJ whole genome shotgun (WGS) entry which is preliminary data.</text>
</comment>
<dbReference type="PROSITE" id="PS51257">
    <property type="entry name" value="PROKAR_LIPOPROTEIN"/>
    <property type="match status" value="1"/>
</dbReference>
<evidence type="ECO:0000256" key="2">
    <source>
        <dbReference type="ARBA" id="ARBA00023136"/>
    </source>
</evidence>
<keyword evidence="1 4" id="KW-0732">Signal</keyword>
<comment type="function">
    <text evidence="4">Part of the outer membrane protein assembly complex, which is involved in assembly and insertion of beta-barrel proteins into the outer membrane.</text>
</comment>
<dbReference type="GO" id="GO:0030674">
    <property type="term" value="F:protein-macromolecule adaptor activity"/>
    <property type="evidence" value="ECO:0007669"/>
    <property type="project" value="TreeGrafter"/>
</dbReference>
<dbReference type="RefSeq" id="WP_126978799.1">
    <property type="nucleotide sequence ID" value="NZ_CAWUGC010000014.1"/>
</dbReference>
<dbReference type="Proteomes" id="UP000286947">
    <property type="component" value="Unassembled WGS sequence"/>
</dbReference>
<proteinExistence type="inferred from homology"/>
<evidence type="ECO:0000256" key="3">
    <source>
        <dbReference type="ARBA" id="ARBA00023237"/>
    </source>
</evidence>
<comment type="similarity">
    <text evidence="4">Belongs to the BamE family.</text>
</comment>
<evidence type="ECO:0000256" key="1">
    <source>
        <dbReference type="ARBA" id="ARBA00022729"/>
    </source>
</evidence>
<dbReference type="Gene3D" id="3.30.1450.10">
    <property type="match status" value="1"/>
</dbReference>
<accession>A0A433SED1</accession>
<dbReference type="Pfam" id="PF04355">
    <property type="entry name" value="BamE"/>
    <property type="match status" value="1"/>
</dbReference>
<sequence>MYKQQCIPPLSVRLFAGGVFSLCLLLLAGCSGVDKASNSLVSALSPYKMEVVQGNFVSKEQAALIQPGMSRNQVRTILGTPLLVDIFHPERWDYVFSINRQGVDPLERRFTVHFSGDTVASVEASGELLSEEEFVRHLDAVVEDDDEVEIPVLQATPEQLEEASKAAQAYRDRMQQMQGEAPDSAARPAGYYPPLDSNY</sequence>
<dbReference type="GO" id="GO:1990063">
    <property type="term" value="C:Bam protein complex"/>
    <property type="evidence" value="ECO:0007669"/>
    <property type="project" value="TreeGrafter"/>
</dbReference>
<dbReference type="PANTHER" id="PTHR37482:SF1">
    <property type="entry name" value="OUTER MEMBRANE PROTEIN ASSEMBLY FACTOR BAME"/>
    <property type="match status" value="1"/>
</dbReference>
<dbReference type="AlphaFoldDB" id="A0A433SED1"/>
<evidence type="ECO:0000259" key="6">
    <source>
        <dbReference type="Pfam" id="PF04355"/>
    </source>
</evidence>
<dbReference type="HAMAP" id="MF_00925">
    <property type="entry name" value="OM_assembly_BamE"/>
    <property type="match status" value="1"/>
</dbReference>
<keyword evidence="8" id="KW-1185">Reference proteome</keyword>
<keyword evidence="4" id="KW-0564">Palmitate</keyword>
<feature type="domain" description="Outer membrane protein assembly factor BamE" evidence="6">
    <location>
        <begin position="54"/>
        <end position="122"/>
    </location>
</feature>
<dbReference type="InterPro" id="IPR007450">
    <property type="entry name" value="BamE_dom"/>
</dbReference>
<keyword evidence="4" id="KW-0449">Lipoprotein</keyword>
<dbReference type="GO" id="GO:0043165">
    <property type="term" value="P:Gram-negative-bacterium-type cell outer membrane assembly"/>
    <property type="evidence" value="ECO:0007669"/>
    <property type="project" value="UniProtKB-UniRule"/>
</dbReference>
<keyword evidence="3 4" id="KW-0998">Cell outer membrane</keyword>
<dbReference type="EMBL" id="PQSP01000002">
    <property type="protein sequence ID" value="RUS67046.1"/>
    <property type="molecule type" value="Genomic_DNA"/>
</dbReference>
<gene>
    <name evidence="4 7" type="primary">bamE</name>
    <name evidence="7" type="ORF">CUZ56_00984</name>
</gene>
<dbReference type="InterPro" id="IPR037873">
    <property type="entry name" value="BamE-like"/>
</dbReference>
<dbReference type="InterPro" id="IPR026592">
    <property type="entry name" value="BamE"/>
</dbReference>
<evidence type="ECO:0000256" key="5">
    <source>
        <dbReference type="SAM" id="MobiDB-lite"/>
    </source>
</evidence>
<evidence type="ECO:0000313" key="7">
    <source>
        <dbReference type="EMBL" id="RUS67046.1"/>
    </source>
</evidence>
<name>A0A433SED1_9BURK</name>
<dbReference type="PANTHER" id="PTHR37482">
    <property type="entry name" value="OUTER MEMBRANE PROTEIN ASSEMBLY FACTOR BAME"/>
    <property type="match status" value="1"/>
</dbReference>